<dbReference type="Proteomes" id="UP000604475">
    <property type="component" value="Unassembled WGS sequence"/>
</dbReference>
<name>A0A937RA56_9ACTN</name>
<evidence type="ECO:0000313" key="2">
    <source>
        <dbReference type="Proteomes" id="UP000604475"/>
    </source>
</evidence>
<reference evidence="1" key="1">
    <citation type="submission" date="2020-12" db="EMBL/GenBank/DDBJ databases">
        <title>Genomic characterization of non-nitrogen-fixing Frankia strains.</title>
        <authorList>
            <person name="Carlos-Shanley C."/>
            <person name="Guerra T."/>
            <person name="Hahn D."/>
        </authorList>
    </citation>
    <scope>NUCLEOTIDE SEQUENCE</scope>
    <source>
        <strain evidence="1">CN6</strain>
    </source>
</reference>
<organism evidence="1 2">
    <name type="scientific">Frankia nepalensis</name>
    <dbReference type="NCBI Taxonomy" id="1836974"/>
    <lineage>
        <taxon>Bacteria</taxon>
        <taxon>Bacillati</taxon>
        <taxon>Actinomycetota</taxon>
        <taxon>Actinomycetes</taxon>
        <taxon>Frankiales</taxon>
        <taxon>Frankiaceae</taxon>
        <taxon>Frankia</taxon>
    </lineage>
</organism>
<evidence type="ECO:0000313" key="1">
    <source>
        <dbReference type="EMBL" id="MBL7626705.1"/>
    </source>
</evidence>
<accession>A0A937RA56</accession>
<dbReference type="AlphaFoldDB" id="A0A937RA56"/>
<keyword evidence="2" id="KW-1185">Reference proteome</keyword>
<proteinExistence type="predicted"/>
<protein>
    <recommendedName>
        <fullName evidence="3">DUF4913 domain-containing protein</fullName>
    </recommendedName>
</protein>
<sequence>MTGEAFAGRGESLDELMDIVSQLVDRVLALEQHEQQRRRVTAAGAPFRWEDLAPDQLRHTWHELGTWVRWLCARYRVDDIPPCWYQHGDLVEELTALWLAWQGAYRADARPDDPVRWLDWLARARARIARRSPRCGAGAHRKLEPAESHDEVSFAAFVQMRGAAAAASRDRRTG</sequence>
<dbReference type="EMBL" id="JAEACQ010000147">
    <property type="protein sequence ID" value="MBL7626705.1"/>
    <property type="molecule type" value="Genomic_DNA"/>
</dbReference>
<dbReference type="RefSeq" id="WP_203007219.1">
    <property type="nucleotide sequence ID" value="NZ_JADWYU010000227.1"/>
</dbReference>
<evidence type="ECO:0008006" key="3">
    <source>
        <dbReference type="Google" id="ProtNLM"/>
    </source>
</evidence>
<comment type="caution">
    <text evidence="1">The sequence shown here is derived from an EMBL/GenBank/DDBJ whole genome shotgun (WGS) entry which is preliminary data.</text>
</comment>
<gene>
    <name evidence="1" type="ORF">I7412_05895</name>
</gene>